<keyword evidence="1" id="KW-0862">Zinc</keyword>
<keyword evidence="1" id="KW-0805">Transcription regulation</keyword>
<proteinExistence type="inferred from homology"/>
<evidence type="ECO:0000313" key="3">
    <source>
        <dbReference type="Proteomes" id="UP001595778"/>
    </source>
</evidence>
<organism evidence="2 3">
    <name type="scientific">Arthrobacter sedimenti</name>
    <dbReference type="NCBI Taxonomy" id="2694931"/>
    <lineage>
        <taxon>Bacteria</taxon>
        <taxon>Bacillati</taxon>
        <taxon>Actinomycetota</taxon>
        <taxon>Actinomycetes</taxon>
        <taxon>Micrococcales</taxon>
        <taxon>Micrococcaceae</taxon>
        <taxon>Arthrobacter</taxon>
    </lineage>
</organism>
<protein>
    <recommendedName>
        <fullName evidence="1">RNA polymerase-binding protein RbpA</fullName>
    </recommendedName>
</protein>
<sequence>MVHPASGFRGTRAGVIAGSGSTLQSNDDSSSQPLPRIRVSYWCAKGHETQPVFLKMPEDQIPRTWDCRRCGGTATRDSQAVAPDDPFDDGYKSHLEYVKERRSGQDAEDVLAGALEKLRARGVLPDQLLRDT</sequence>
<keyword evidence="1" id="KW-0804">Transcription</keyword>
<dbReference type="InterPro" id="IPR038638">
    <property type="entry name" value="RbpA_sf"/>
</dbReference>
<comment type="function">
    <text evidence="1">Binds to RNA polymerase (RNAP), stimulating transcription from principal, but not alternative sigma factor promoters.</text>
</comment>
<feature type="binding site" evidence="1">
    <location>
        <position position="67"/>
    </location>
    <ligand>
        <name>Zn(2+)</name>
        <dbReference type="ChEBI" id="CHEBI:29105"/>
    </ligand>
</feature>
<dbReference type="RefSeq" id="WP_286404006.1">
    <property type="nucleotide sequence ID" value="NZ_JBHSDQ010000003.1"/>
</dbReference>
<evidence type="ECO:0000313" key="2">
    <source>
        <dbReference type="EMBL" id="MFC4396419.1"/>
    </source>
</evidence>
<dbReference type="InterPro" id="IPR025182">
    <property type="entry name" value="RNApol-bd_RbpA"/>
</dbReference>
<keyword evidence="3" id="KW-1185">Reference proteome</keyword>
<comment type="subunit">
    <text evidence="1">Forms a complex with the RNAP catalytic core and with free principal sigma factors.</text>
</comment>
<dbReference type="EMBL" id="JBHSDQ010000003">
    <property type="protein sequence ID" value="MFC4396419.1"/>
    <property type="molecule type" value="Genomic_DNA"/>
</dbReference>
<dbReference type="Gene3D" id="2.20.28.270">
    <property type="entry name" value="RNA polymerase-binding protein A"/>
    <property type="match status" value="1"/>
</dbReference>
<reference evidence="3" key="1">
    <citation type="journal article" date="2019" name="Int. J. Syst. Evol. Microbiol.">
        <title>The Global Catalogue of Microorganisms (GCM) 10K type strain sequencing project: providing services to taxonomists for standard genome sequencing and annotation.</title>
        <authorList>
            <consortium name="The Broad Institute Genomics Platform"/>
            <consortium name="The Broad Institute Genome Sequencing Center for Infectious Disease"/>
            <person name="Wu L."/>
            <person name="Ma J."/>
        </authorList>
    </citation>
    <scope>NUCLEOTIDE SEQUENCE [LARGE SCALE GENOMIC DNA]</scope>
    <source>
        <strain evidence="3">PJ61</strain>
    </source>
</reference>
<comment type="cofactor">
    <cofactor evidence="1">
        <name>Zn(2+)</name>
        <dbReference type="ChEBI" id="CHEBI:29105"/>
    </cofactor>
    <text evidence="1">Bind 1 Zn(2+) per subunit.</text>
</comment>
<comment type="similarity">
    <text evidence="1">Belongs to the RNA polymerase-binding protein RbpA family.</text>
</comment>
<accession>A0ABV8WI53</accession>
<name>A0ABV8WI53_9MICC</name>
<feature type="binding site" evidence="1">
    <location>
        <position position="43"/>
    </location>
    <ligand>
        <name>Zn(2+)</name>
        <dbReference type="ChEBI" id="CHEBI:29105"/>
    </ligand>
</feature>
<comment type="caution">
    <text evidence="2">The sequence shown here is derived from an EMBL/GenBank/DDBJ whole genome shotgun (WGS) entry which is preliminary data.</text>
</comment>
<gene>
    <name evidence="1" type="primary">rbpA</name>
    <name evidence="2" type="ORF">ACFO0G_09990</name>
</gene>
<evidence type="ECO:0000256" key="1">
    <source>
        <dbReference type="HAMAP-Rule" id="MF_01483"/>
    </source>
</evidence>
<dbReference type="Proteomes" id="UP001595778">
    <property type="component" value="Unassembled WGS sequence"/>
</dbReference>
<feature type="binding site" evidence="1">
    <location>
        <position position="70"/>
    </location>
    <ligand>
        <name>Zn(2+)</name>
        <dbReference type="ChEBI" id="CHEBI:29105"/>
    </ligand>
</feature>
<feature type="binding site" evidence="1">
    <location>
        <position position="47"/>
    </location>
    <ligand>
        <name>Zn(2+)</name>
        <dbReference type="ChEBI" id="CHEBI:29105"/>
    </ligand>
</feature>
<dbReference type="HAMAP" id="MF_01483">
    <property type="entry name" value="RbpA"/>
    <property type="match status" value="1"/>
</dbReference>
<keyword evidence="1" id="KW-0479">Metal-binding</keyword>
<dbReference type="Pfam" id="PF13397">
    <property type="entry name" value="RbpA"/>
    <property type="match status" value="1"/>
</dbReference>